<organism evidence="1 2">
    <name type="scientific">Paracoccidioides brasiliensis</name>
    <dbReference type="NCBI Taxonomy" id="121759"/>
    <lineage>
        <taxon>Eukaryota</taxon>
        <taxon>Fungi</taxon>
        <taxon>Dikarya</taxon>
        <taxon>Ascomycota</taxon>
        <taxon>Pezizomycotina</taxon>
        <taxon>Eurotiomycetes</taxon>
        <taxon>Eurotiomycetidae</taxon>
        <taxon>Onygenales</taxon>
        <taxon>Ajellomycetaceae</taxon>
        <taxon>Paracoccidioides</taxon>
    </lineage>
</organism>
<comment type="caution">
    <text evidence="1">The sequence shown here is derived from an EMBL/GenBank/DDBJ whole genome shotgun (WGS) entry which is preliminary data.</text>
</comment>
<sequence length="76" mass="9361">MYRDGREFPLKQYRETRSPKNNDVEERERKCLKPSMMFAWRRNSVQEERSEHNNQSKLDGREKEMPNAELDRRFQA</sequence>
<accession>A0A1D2JE78</accession>
<name>A0A1D2JE78_PARBR</name>
<dbReference type="VEuPathDB" id="FungiDB:PABG_12170"/>
<dbReference type="EMBL" id="LZYO01000154">
    <property type="protein sequence ID" value="ODH27888.1"/>
    <property type="molecule type" value="Genomic_DNA"/>
</dbReference>
<dbReference type="OrthoDB" id="10427822at2759"/>
<evidence type="ECO:0000313" key="1">
    <source>
        <dbReference type="EMBL" id="ODH27888.1"/>
    </source>
</evidence>
<evidence type="ECO:0000313" key="2">
    <source>
        <dbReference type="Proteomes" id="UP000242814"/>
    </source>
</evidence>
<protein>
    <submittedName>
        <fullName evidence="1">Uncharacterized protein</fullName>
    </submittedName>
</protein>
<dbReference type="Proteomes" id="UP000242814">
    <property type="component" value="Unassembled WGS sequence"/>
</dbReference>
<gene>
    <name evidence="1" type="ORF">ACO22_04057</name>
</gene>
<dbReference type="AlphaFoldDB" id="A0A1D2JE78"/>
<proteinExistence type="predicted"/>
<reference evidence="1 2" key="1">
    <citation type="submission" date="2016-06" db="EMBL/GenBank/DDBJ databases">
        <authorList>
            <person name="Kjaerup R.B."/>
            <person name="Dalgaard T.S."/>
            <person name="Juul-Madsen H.R."/>
        </authorList>
    </citation>
    <scope>NUCLEOTIDE SEQUENCE [LARGE SCALE GENOMIC DNA]</scope>
    <source>
        <strain evidence="1 2">Pb300</strain>
    </source>
</reference>